<evidence type="ECO:0000313" key="6">
    <source>
        <dbReference type="Proteomes" id="UP000030856"/>
    </source>
</evidence>
<dbReference type="Pfam" id="PF00578">
    <property type="entry name" value="AhpC-TSA"/>
    <property type="match status" value="1"/>
</dbReference>
<dbReference type="InterPro" id="IPR017937">
    <property type="entry name" value="Thioredoxin_CS"/>
</dbReference>
<keyword evidence="2" id="KW-0732">Signal</keyword>
<organism evidence="4 6">
    <name type="scientific">Solemya velum gill symbiont</name>
    <dbReference type="NCBI Taxonomy" id="2340"/>
    <lineage>
        <taxon>Bacteria</taxon>
        <taxon>Pseudomonadati</taxon>
        <taxon>Pseudomonadota</taxon>
        <taxon>Gammaproteobacteria</taxon>
        <taxon>sulfur-oxidizing symbionts</taxon>
    </lineage>
</organism>
<evidence type="ECO:0000259" key="3">
    <source>
        <dbReference type="PROSITE" id="PS51352"/>
    </source>
</evidence>
<dbReference type="Proteomes" id="UP000030856">
    <property type="component" value="Unassembled WGS sequence"/>
</dbReference>
<dbReference type="STRING" id="2340.JV46_12310"/>
<accession>A0A0B0H5U9</accession>
<reference evidence="4 6" key="1">
    <citation type="journal article" date="2014" name="BMC Genomics">
        <title>The genome of the intracellular bacterium of the coastal bivalve, Solemya velum: a blueprint for thriving in and out of symbiosis.</title>
        <authorList>
            <person name="Dmytrenko O."/>
            <person name="Russell S.L."/>
            <person name="Loo W.T."/>
            <person name="Fontanez K.M."/>
            <person name="Liao L."/>
            <person name="Roeselers G."/>
            <person name="Sharma R."/>
            <person name="Stewart F.J."/>
            <person name="Newton I.L."/>
            <person name="Woyke T."/>
            <person name="Wu D."/>
            <person name="Lang J.M."/>
            <person name="Eisen J.A."/>
            <person name="Cavanaugh C.M."/>
        </authorList>
    </citation>
    <scope>NUCLEOTIDE SEQUENCE [LARGE SCALE GENOMIC DNA]</scope>
    <source>
        <strain evidence="4 6">WH</strain>
    </source>
</reference>
<dbReference type="InterPro" id="IPR036249">
    <property type="entry name" value="Thioredoxin-like_sf"/>
</dbReference>
<feature type="signal peptide" evidence="2">
    <location>
        <begin position="1"/>
        <end position="19"/>
    </location>
</feature>
<evidence type="ECO:0000256" key="2">
    <source>
        <dbReference type="SAM" id="SignalP"/>
    </source>
</evidence>
<dbReference type="PANTHER" id="PTHR42852">
    <property type="entry name" value="THIOL:DISULFIDE INTERCHANGE PROTEIN DSBE"/>
    <property type="match status" value="1"/>
</dbReference>
<dbReference type="EMBL" id="JRAA01000001">
    <property type="protein sequence ID" value="KHF25583.1"/>
    <property type="molecule type" value="Genomic_DNA"/>
</dbReference>
<evidence type="ECO:0000313" key="7">
    <source>
        <dbReference type="Proteomes" id="UP000190962"/>
    </source>
</evidence>
<evidence type="ECO:0000256" key="1">
    <source>
        <dbReference type="ARBA" id="ARBA00023284"/>
    </source>
</evidence>
<dbReference type="GeneID" id="86991532"/>
<keyword evidence="6" id="KW-1185">Reference proteome</keyword>
<evidence type="ECO:0000313" key="4">
    <source>
        <dbReference type="EMBL" id="KHF25583.1"/>
    </source>
</evidence>
<dbReference type="SUPFAM" id="SSF52833">
    <property type="entry name" value="Thioredoxin-like"/>
    <property type="match status" value="1"/>
</dbReference>
<dbReference type="PROSITE" id="PS00194">
    <property type="entry name" value="THIOREDOXIN_1"/>
    <property type="match status" value="1"/>
</dbReference>
<protein>
    <submittedName>
        <fullName evidence="4">Peroxiredoxin</fullName>
    </submittedName>
</protein>
<dbReference type="EMBL" id="MPNX01000003">
    <property type="protein sequence ID" value="OOY35792.1"/>
    <property type="molecule type" value="Genomic_DNA"/>
</dbReference>
<dbReference type="PROSITE" id="PS51352">
    <property type="entry name" value="THIOREDOXIN_2"/>
    <property type="match status" value="1"/>
</dbReference>
<dbReference type="GO" id="GO:0016209">
    <property type="term" value="F:antioxidant activity"/>
    <property type="evidence" value="ECO:0007669"/>
    <property type="project" value="InterPro"/>
</dbReference>
<evidence type="ECO:0000313" key="5">
    <source>
        <dbReference type="EMBL" id="OOY35792.1"/>
    </source>
</evidence>
<dbReference type="AlphaFoldDB" id="A0A0B0H5U9"/>
<sequence>MKTLLKTVVLLLLSATAIAGIGSLKPYTGDLTPTLELTDLDGKVHNLADYKDRVVMVQFWATYCAPCRTEMPSMNRLQAQLGEENFKILAVDMAETEAEVRAFVEEVKPEFTILMDESGASIGAWQVFAAPSSFIIDTQGKIRYTLFGGVEWDDPELVKQISELIPKK</sequence>
<dbReference type="InterPro" id="IPR013766">
    <property type="entry name" value="Thioredoxin_domain"/>
</dbReference>
<dbReference type="PANTHER" id="PTHR42852:SF17">
    <property type="entry name" value="THIOREDOXIN-LIKE PROTEIN HI_1115"/>
    <property type="match status" value="1"/>
</dbReference>
<name>A0A0B0H5U9_SOVGS</name>
<proteinExistence type="predicted"/>
<reference evidence="5 7" key="2">
    <citation type="submission" date="2016-11" db="EMBL/GenBank/DDBJ databases">
        <title>Mixed transmission modes and dynamic genome evolution in an obligate animal-bacterial symbiosis.</title>
        <authorList>
            <person name="Russell S.L."/>
            <person name="Corbett-Detig R.B."/>
            <person name="Cavanaugh C.M."/>
        </authorList>
    </citation>
    <scope>NUCLEOTIDE SEQUENCE [LARGE SCALE GENOMIC DNA]</scope>
    <source>
        <strain evidence="5">MA-KB16</strain>
    </source>
</reference>
<feature type="domain" description="Thioredoxin" evidence="3">
    <location>
        <begin position="26"/>
        <end position="166"/>
    </location>
</feature>
<dbReference type="eggNOG" id="COG0526">
    <property type="taxonomic scope" value="Bacteria"/>
</dbReference>
<dbReference type="CDD" id="cd02966">
    <property type="entry name" value="TlpA_like_family"/>
    <property type="match status" value="1"/>
</dbReference>
<dbReference type="Proteomes" id="UP000190962">
    <property type="component" value="Unassembled WGS sequence"/>
</dbReference>
<dbReference type="InterPro" id="IPR050553">
    <property type="entry name" value="Thioredoxin_ResA/DsbE_sf"/>
</dbReference>
<keyword evidence="1" id="KW-0676">Redox-active center</keyword>
<feature type="chain" id="PRO_5010611172" evidence="2">
    <location>
        <begin position="20"/>
        <end position="168"/>
    </location>
</feature>
<gene>
    <name evidence="5" type="ORF">BOV88_03925</name>
    <name evidence="4" type="ORF">JV46_12310</name>
</gene>
<dbReference type="OrthoDB" id="9788279at2"/>
<dbReference type="RefSeq" id="WP_052131925.1">
    <property type="nucleotide sequence ID" value="NZ_JRAA01000001.1"/>
</dbReference>
<comment type="caution">
    <text evidence="4">The sequence shown here is derived from an EMBL/GenBank/DDBJ whole genome shotgun (WGS) entry which is preliminary data.</text>
</comment>
<dbReference type="Gene3D" id="3.40.30.10">
    <property type="entry name" value="Glutaredoxin"/>
    <property type="match status" value="1"/>
</dbReference>
<dbReference type="InterPro" id="IPR000866">
    <property type="entry name" value="AhpC/TSA"/>
</dbReference>
<dbReference type="GO" id="GO:0015036">
    <property type="term" value="F:disulfide oxidoreductase activity"/>
    <property type="evidence" value="ECO:0007669"/>
    <property type="project" value="UniProtKB-ARBA"/>
</dbReference>